<dbReference type="RefSeq" id="XP_022487058.1">
    <property type="nucleotide sequence ID" value="XM_022633355.1"/>
</dbReference>
<keyword evidence="2" id="KW-1185">Reference proteome</keyword>
<protein>
    <recommendedName>
        <fullName evidence="3">LysM domain-containing protein</fullName>
    </recommendedName>
</protein>
<evidence type="ECO:0000313" key="2">
    <source>
        <dbReference type="Proteomes" id="UP000177622"/>
    </source>
</evidence>
<proteinExistence type="predicted"/>
<sequence>MRADVIDEFTTSSIREMPMEELCSFCNVQWHQMMQTSPYSHYDNNYKSNLEHINRACGLTILTDIPKLTLFENPHVEWGPYCPTHLLYTTSAGDTCDGIAAQFKVASAAVRGVNWSPIDCFAIPEGNQTRTPKQIDIDNVDVSSTPPPIDGKAP</sequence>
<dbReference type="Proteomes" id="UP000177622">
    <property type="component" value="Unassembled WGS sequence"/>
</dbReference>
<gene>
    <name evidence="1" type="ORF">PENARI_c013G11082</name>
</gene>
<reference evidence="1 2" key="1">
    <citation type="journal article" date="2016" name="Sci. Rep.">
        <title>Penicillium arizonense, a new, genome sequenced fungal species, reveals a high chemical diversity in secreted metabolites.</title>
        <authorList>
            <person name="Grijseels S."/>
            <person name="Nielsen J.C."/>
            <person name="Randelovic M."/>
            <person name="Nielsen J."/>
            <person name="Nielsen K.F."/>
            <person name="Workman M."/>
            <person name="Frisvad J.C."/>
        </authorList>
    </citation>
    <scope>NUCLEOTIDE SEQUENCE [LARGE SCALE GENOMIC DNA]</scope>
    <source>
        <strain evidence="1 2">CBS 141311</strain>
    </source>
</reference>
<name>A0A1F5LEG5_PENAI</name>
<dbReference type="AlphaFoldDB" id="A0A1F5LEG5"/>
<evidence type="ECO:0000313" key="1">
    <source>
        <dbReference type="EMBL" id="OGE51614.1"/>
    </source>
</evidence>
<dbReference type="STRING" id="1835702.A0A1F5LEG5"/>
<organism evidence="1 2">
    <name type="scientific">Penicillium arizonense</name>
    <dbReference type="NCBI Taxonomy" id="1835702"/>
    <lineage>
        <taxon>Eukaryota</taxon>
        <taxon>Fungi</taxon>
        <taxon>Dikarya</taxon>
        <taxon>Ascomycota</taxon>
        <taxon>Pezizomycotina</taxon>
        <taxon>Eurotiomycetes</taxon>
        <taxon>Eurotiomycetidae</taxon>
        <taxon>Eurotiales</taxon>
        <taxon>Aspergillaceae</taxon>
        <taxon>Penicillium</taxon>
    </lineage>
</organism>
<accession>A0A1F5LEG5</accession>
<dbReference type="EMBL" id="LXJU01000013">
    <property type="protein sequence ID" value="OGE51614.1"/>
    <property type="molecule type" value="Genomic_DNA"/>
</dbReference>
<dbReference type="OrthoDB" id="5985073at2759"/>
<comment type="caution">
    <text evidence="1">The sequence shown here is derived from an EMBL/GenBank/DDBJ whole genome shotgun (WGS) entry which is preliminary data.</text>
</comment>
<evidence type="ECO:0008006" key="3">
    <source>
        <dbReference type="Google" id="ProtNLM"/>
    </source>
</evidence>
<dbReference type="GeneID" id="34578089"/>